<dbReference type="PROSITE" id="PS00375">
    <property type="entry name" value="UDPGT"/>
    <property type="match status" value="1"/>
</dbReference>
<dbReference type="InterPro" id="IPR035595">
    <property type="entry name" value="UDP_glycos_trans_CS"/>
</dbReference>
<dbReference type="InterPro" id="IPR050271">
    <property type="entry name" value="UDP-glycosyltransferase"/>
</dbReference>
<evidence type="ECO:0000256" key="5">
    <source>
        <dbReference type="RuleBase" id="RU362059"/>
    </source>
</evidence>
<evidence type="ECO:0000256" key="3">
    <source>
        <dbReference type="ARBA" id="ARBA00022679"/>
    </source>
</evidence>
<organism evidence="6 7">
    <name type="scientific">Daphnia magna</name>
    <dbReference type="NCBI Taxonomy" id="35525"/>
    <lineage>
        <taxon>Eukaryota</taxon>
        <taxon>Metazoa</taxon>
        <taxon>Ecdysozoa</taxon>
        <taxon>Arthropoda</taxon>
        <taxon>Crustacea</taxon>
        <taxon>Branchiopoda</taxon>
        <taxon>Diplostraca</taxon>
        <taxon>Cladocera</taxon>
        <taxon>Anomopoda</taxon>
        <taxon>Daphniidae</taxon>
        <taxon>Daphnia</taxon>
    </lineage>
</organism>
<dbReference type="PANTHER" id="PTHR48043:SF159">
    <property type="entry name" value="EG:EG0003.4 PROTEIN-RELATED"/>
    <property type="match status" value="1"/>
</dbReference>
<keyword evidence="5" id="KW-1133">Transmembrane helix</keyword>
<sequence length="529" mass="60036">MVVKSASISFLIVMAVASSIEGSSILISVPFGTKSHKNMYVPLVRELVNRGHNITVITNYMTADFMDLKNVHEIVLEQLSLNMSHYPNVFDSLLSSSWNWGNWGLTSQLLRTQSEYPPKVTNVLYDNPKVQQMLANDKFDLVVASQVLIMSSAPLSWHFRAPLMIFSPNTLFPGMATILGDDEHTSYVPLVFSPYTDKMNLWQRILNTVATNVILLFQQWYEGSIIPLIVKEKGMSCYQEIDDIIRNVTVVLTNSHPSFTYPRSLPPQVIEVGGIHCRSPKPLPKNLEDFVSGADGFLLFSIGSLQNMEDMPEHLLQSFIRAFSRLPLRVIWQWKGKIRADLPANVFAIPWLPQQDLLGHPGCRAFITHGGLNSLQEAIYHGVPMLGIPFGIDQFLNLRRAVNDGYALQLQWKEINENTLSSAIQQLLFNECFSDAAVRLSGRMRDQMETPLERAVFWTEYVIRHNGLVDHLRLGSRELAPYQRSLIDVYLILILVWILLLVFVLLCLRNCSCSSKSKVTTKDVRNKQE</sequence>
<dbReference type="InterPro" id="IPR002213">
    <property type="entry name" value="UDP_glucos_trans"/>
</dbReference>
<dbReference type="EMBL" id="LRGB01000243">
    <property type="protein sequence ID" value="KZS20179.1"/>
    <property type="molecule type" value="Genomic_DNA"/>
</dbReference>
<dbReference type="AlphaFoldDB" id="A0A0P6A5H8"/>
<evidence type="ECO:0000313" key="6">
    <source>
        <dbReference type="EMBL" id="KZS20179.1"/>
    </source>
</evidence>
<keyword evidence="5" id="KW-0812">Transmembrane</keyword>
<reference evidence="6 7" key="1">
    <citation type="submission" date="2016-03" db="EMBL/GenBank/DDBJ databases">
        <title>EvidentialGene: Evidence-directed Construction of Genes on Genomes.</title>
        <authorList>
            <person name="Gilbert D.G."/>
            <person name="Choi J.-H."/>
            <person name="Mockaitis K."/>
            <person name="Colbourne J."/>
            <person name="Pfrender M."/>
        </authorList>
    </citation>
    <scope>NUCLEOTIDE SEQUENCE [LARGE SCALE GENOMIC DNA]</scope>
    <source>
        <strain evidence="6 7">Xinb3</strain>
        <tissue evidence="6">Complete organism</tissue>
    </source>
</reference>
<evidence type="ECO:0000256" key="4">
    <source>
        <dbReference type="RuleBase" id="RU003718"/>
    </source>
</evidence>
<evidence type="ECO:0000256" key="1">
    <source>
        <dbReference type="ARBA" id="ARBA00009995"/>
    </source>
</evidence>
<dbReference type="Proteomes" id="UP000076858">
    <property type="component" value="Unassembled WGS sequence"/>
</dbReference>
<proteinExistence type="inferred from homology"/>
<gene>
    <name evidence="6" type="ORF">APZ42_013190</name>
</gene>
<keyword evidence="2 4" id="KW-0328">Glycosyltransferase</keyword>
<dbReference type="STRING" id="35525.A0A0P6A5H8"/>
<comment type="caution">
    <text evidence="6">The sequence shown here is derived from an EMBL/GenBank/DDBJ whole genome shotgun (WGS) entry which is preliminary data.</text>
</comment>
<dbReference type="SUPFAM" id="SSF53756">
    <property type="entry name" value="UDP-Glycosyltransferase/glycogen phosphorylase"/>
    <property type="match status" value="1"/>
</dbReference>
<dbReference type="FunFam" id="3.40.50.2000:FF:000021">
    <property type="entry name" value="UDP-glucuronosyltransferase"/>
    <property type="match status" value="1"/>
</dbReference>
<keyword evidence="7" id="KW-1185">Reference proteome</keyword>
<dbReference type="Gene3D" id="3.40.50.2000">
    <property type="entry name" value="Glycogen Phosphorylase B"/>
    <property type="match status" value="2"/>
</dbReference>
<comment type="subcellular location">
    <subcellularLocation>
        <location evidence="5">Membrane</location>
        <topology evidence="5">Single-pass membrane protein</topology>
    </subcellularLocation>
</comment>
<keyword evidence="5" id="KW-0472">Membrane</keyword>
<comment type="catalytic activity">
    <reaction evidence="5">
        <text>glucuronate acceptor + UDP-alpha-D-glucuronate = acceptor beta-D-glucuronoside + UDP + H(+)</text>
        <dbReference type="Rhea" id="RHEA:21032"/>
        <dbReference type="ChEBI" id="CHEBI:15378"/>
        <dbReference type="ChEBI" id="CHEBI:58052"/>
        <dbReference type="ChEBI" id="CHEBI:58223"/>
        <dbReference type="ChEBI" id="CHEBI:132367"/>
        <dbReference type="ChEBI" id="CHEBI:132368"/>
        <dbReference type="EC" id="2.4.1.17"/>
    </reaction>
</comment>
<dbReference type="GO" id="GO:0015020">
    <property type="term" value="F:glucuronosyltransferase activity"/>
    <property type="evidence" value="ECO:0007669"/>
    <property type="project" value="UniProtKB-EC"/>
</dbReference>
<dbReference type="Pfam" id="PF00201">
    <property type="entry name" value="UDPGT"/>
    <property type="match status" value="1"/>
</dbReference>
<keyword evidence="5" id="KW-0732">Signal</keyword>
<keyword evidence="3 4" id="KW-0808">Transferase</keyword>
<dbReference type="OrthoDB" id="5835829at2759"/>
<comment type="similarity">
    <text evidence="1 4">Belongs to the UDP-glycosyltransferase family.</text>
</comment>
<dbReference type="GO" id="GO:0016020">
    <property type="term" value="C:membrane"/>
    <property type="evidence" value="ECO:0007669"/>
    <property type="project" value="UniProtKB-SubCell"/>
</dbReference>
<dbReference type="PANTHER" id="PTHR48043">
    <property type="entry name" value="EG:EG0003.4 PROTEIN-RELATED"/>
    <property type="match status" value="1"/>
</dbReference>
<name>A0A0P6A5H8_9CRUS</name>
<feature type="chain" id="PRO_5013418454" description="UDP-glucuronosyltransferase" evidence="5">
    <location>
        <begin position="23"/>
        <end position="529"/>
    </location>
</feature>
<feature type="signal peptide" evidence="5">
    <location>
        <begin position="1"/>
        <end position="22"/>
    </location>
</feature>
<evidence type="ECO:0000313" key="7">
    <source>
        <dbReference type="Proteomes" id="UP000076858"/>
    </source>
</evidence>
<dbReference type="CDD" id="cd03784">
    <property type="entry name" value="GT1_Gtf-like"/>
    <property type="match status" value="1"/>
</dbReference>
<evidence type="ECO:0000256" key="2">
    <source>
        <dbReference type="ARBA" id="ARBA00022676"/>
    </source>
</evidence>
<feature type="transmembrane region" description="Helical" evidence="5">
    <location>
        <begin position="489"/>
        <end position="508"/>
    </location>
</feature>
<protein>
    <recommendedName>
        <fullName evidence="5">UDP-glucuronosyltransferase</fullName>
        <ecNumber evidence="5">2.4.1.17</ecNumber>
    </recommendedName>
</protein>
<dbReference type="EC" id="2.4.1.17" evidence="5"/>
<dbReference type="SMR" id="A0A0P6A5H8"/>
<accession>A0A0P6A5H8</accession>